<keyword evidence="5 7" id="KW-0472">Membrane</keyword>
<feature type="domain" description="Type IV secretion system coupling protein TraD DNA-binding" evidence="8">
    <location>
        <begin position="190"/>
        <end position="567"/>
    </location>
</feature>
<feature type="transmembrane region" description="Helical" evidence="7">
    <location>
        <begin position="68"/>
        <end position="95"/>
    </location>
</feature>
<keyword evidence="2" id="KW-1003">Cell membrane</keyword>
<evidence type="ECO:0000256" key="2">
    <source>
        <dbReference type="ARBA" id="ARBA00022475"/>
    </source>
</evidence>
<dbReference type="GO" id="GO:0005886">
    <property type="term" value="C:plasma membrane"/>
    <property type="evidence" value="ECO:0007669"/>
    <property type="project" value="UniProtKB-SubCell"/>
</dbReference>
<evidence type="ECO:0000313" key="9">
    <source>
        <dbReference type="EMBL" id="MBE9117256.1"/>
    </source>
</evidence>
<dbReference type="PANTHER" id="PTHR37937:SF1">
    <property type="entry name" value="CONJUGATIVE TRANSFER: DNA TRANSPORT"/>
    <property type="match status" value="1"/>
</dbReference>
<evidence type="ECO:0000313" key="10">
    <source>
        <dbReference type="Proteomes" id="UP000654482"/>
    </source>
</evidence>
<evidence type="ECO:0000256" key="5">
    <source>
        <dbReference type="ARBA" id="ARBA00023136"/>
    </source>
</evidence>
<dbReference type="PANTHER" id="PTHR37937">
    <property type="entry name" value="CONJUGATIVE TRANSFER: DNA TRANSPORT"/>
    <property type="match status" value="1"/>
</dbReference>
<sequence>MNHKRKPSLLERIGKSLKEPKKIPPWQKWVVAGLIVGIAAQPLFTLGVAMTRLLLEIFHLSEFNPGNVVGVCIGLLCAAGGSSVIFKGVLALATLRYWKQAIASLSFWMLSICAVVGSGLGTLSLSLILLPGLDLKLALVFAVFVAGLVTAALVESQWIFWDLVLRGRKLRTDLKTLPANGSNHRRLPWGKLWVEKSQESLGYFILGAPGMGKSTWLEVLMTIALGYIGIVPNYRGLVVDSKPDQSAGMVPFLEALGVPYKILNPLDRTRCCAWDMALDITGEARAAELSAVLIPENENQKDNKYFIDAARLLLTAVIVALQTAKGTKWTLRDLLLACSNKNDLLLLLKNHHPRYQAYEEFFKDKKGKNEVLTTLQANLLPLNIVAARWERAPEKISLRNWLRGEYVLVMGSDFEFPETLKRINQLLFRFIASGLKSLPDDPERRVWMFIDELAAISPLPELENLLALGRSKSLGTVLSTQNLPALVRILGREKTFEIFGLCARKAIMGVDPETAKLLSEYFSDYEYVETTYNASVSYGPQGTSTTEGTQDKRGTRRTVTAQQFMDMNFPAPGPENGLSAFFTAPGEGIHFHRYEWEEIQQMRVQRVDSVTAYERIDDDDPTTKLLPWSDEEREALGLA</sequence>
<dbReference type="AlphaFoldDB" id="A0A8J7DXR6"/>
<keyword evidence="3 7" id="KW-0812">Transmembrane</keyword>
<keyword evidence="10" id="KW-1185">Reference proteome</keyword>
<dbReference type="Gene3D" id="3.40.50.300">
    <property type="entry name" value="P-loop containing nucleotide triphosphate hydrolases"/>
    <property type="match status" value="1"/>
</dbReference>
<comment type="caution">
    <text evidence="9">The sequence shown here is derived from an EMBL/GenBank/DDBJ whole genome shotgun (WGS) entry which is preliminary data.</text>
</comment>
<feature type="transmembrane region" description="Helical" evidence="7">
    <location>
        <begin position="137"/>
        <end position="161"/>
    </location>
</feature>
<feature type="transmembrane region" description="Helical" evidence="7">
    <location>
        <begin position="107"/>
        <end position="131"/>
    </location>
</feature>
<evidence type="ECO:0000256" key="3">
    <source>
        <dbReference type="ARBA" id="ARBA00022692"/>
    </source>
</evidence>
<dbReference type="CDD" id="cd01127">
    <property type="entry name" value="TrwB_TraG_TraD_VirD4"/>
    <property type="match status" value="1"/>
</dbReference>
<keyword evidence="9" id="KW-0238">DNA-binding</keyword>
<dbReference type="Pfam" id="PF10412">
    <property type="entry name" value="TrwB_AAD_bind"/>
    <property type="match status" value="1"/>
</dbReference>
<evidence type="ECO:0000256" key="4">
    <source>
        <dbReference type="ARBA" id="ARBA00022989"/>
    </source>
</evidence>
<comment type="subcellular location">
    <subcellularLocation>
        <location evidence="1">Cell membrane</location>
        <topology evidence="1">Multi-pass membrane protein</topology>
    </subcellularLocation>
</comment>
<dbReference type="Proteomes" id="UP000654482">
    <property type="component" value="Unassembled WGS sequence"/>
</dbReference>
<evidence type="ECO:0000259" key="8">
    <source>
        <dbReference type="Pfam" id="PF10412"/>
    </source>
</evidence>
<dbReference type="RefSeq" id="WP_194030344.1">
    <property type="nucleotide sequence ID" value="NZ_JADEWZ010000022.1"/>
</dbReference>
<keyword evidence="4 7" id="KW-1133">Transmembrane helix</keyword>
<accession>A0A8J7DXR6</accession>
<evidence type="ECO:0000256" key="1">
    <source>
        <dbReference type="ARBA" id="ARBA00004651"/>
    </source>
</evidence>
<dbReference type="InterPro" id="IPR019476">
    <property type="entry name" value="T4SS_TraD_DNA-bd"/>
</dbReference>
<feature type="transmembrane region" description="Helical" evidence="7">
    <location>
        <begin position="29"/>
        <end position="48"/>
    </location>
</feature>
<reference evidence="9" key="1">
    <citation type="submission" date="2020-10" db="EMBL/GenBank/DDBJ databases">
        <authorList>
            <person name="Castelo-Branco R."/>
            <person name="Eusebio N."/>
            <person name="Adriana R."/>
            <person name="Vieira A."/>
            <person name="Brugerolle De Fraissinette N."/>
            <person name="Rezende De Castro R."/>
            <person name="Schneider M.P."/>
            <person name="Vasconcelos V."/>
            <person name="Leao P.N."/>
        </authorList>
    </citation>
    <scope>NUCLEOTIDE SEQUENCE</scope>
    <source>
        <strain evidence="9">LEGE 07157</strain>
    </source>
</reference>
<dbReference type="SUPFAM" id="SSF52540">
    <property type="entry name" value="P-loop containing nucleoside triphosphate hydrolases"/>
    <property type="match status" value="1"/>
</dbReference>
<evidence type="ECO:0000256" key="7">
    <source>
        <dbReference type="SAM" id="Phobius"/>
    </source>
</evidence>
<feature type="region of interest" description="Disordered" evidence="6">
    <location>
        <begin position="618"/>
        <end position="639"/>
    </location>
</feature>
<dbReference type="InterPro" id="IPR027417">
    <property type="entry name" value="P-loop_NTPase"/>
</dbReference>
<dbReference type="GO" id="GO:0003677">
    <property type="term" value="F:DNA binding"/>
    <property type="evidence" value="ECO:0007669"/>
    <property type="project" value="UniProtKB-KW"/>
</dbReference>
<name>A0A8J7DXR6_9CYAN</name>
<gene>
    <name evidence="9" type="ORF">IQ249_15250</name>
</gene>
<dbReference type="InterPro" id="IPR051539">
    <property type="entry name" value="T4SS-coupling_protein"/>
</dbReference>
<dbReference type="EMBL" id="JADEWZ010000022">
    <property type="protein sequence ID" value="MBE9117256.1"/>
    <property type="molecule type" value="Genomic_DNA"/>
</dbReference>
<proteinExistence type="predicted"/>
<evidence type="ECO:0000256" key="6">
    <source>
        <dbReference type="SAM" id="MobiDB-lite"/>
    </source>
</evidence>
<protein>
    <submittedName>
        <fullName evidence="9">Type IV secretion system DNA-binding domain-containing protein</fullName>
    </submittedName>
</protein>
<organism evidence="9 10">
    <name type="scientific">Lusitaniella coriacea LEGE 07157</name>
    <dbReference type="NCBI Taxonomy" id="945747"/>
    <lineage>
        <taxon>Bacteria</taxon>
        <taxon>Bacillati</taxon>
        <taxon>Cyanobacteriota</taxon>
        <taxon>Cyanophyceae</taxon>
        <taxon>Spirulinales</taxon>
        <taxon>Lusitaniellaceae</taxon>
        <taxon>Lusitaniella</taxon>
    </lineage>
</organism>